<dbReference type="InterPro" id="IPR013103">
    <property type="entry name" value="RVT_2"/>
</dbReference>
<dbReference type="Pfam" id="PF07727">
    <property type="entry name" value="RVT_2"/>
    <property type="match status" value="1"/>
</dbReference>
<dbReference type="OrthoDB" id="413361at2759"/>
<evidence type="ECO:0000313" key="3">
    <source>
        <dbReference type="Proteomes" id="UP000838756"/>
    </source>
</evidence>
<feature type="domain" description="Reverse transcriptase Ty1/copia-type" evidence="1">
    <location>
        <begin position="45"/>
        <end position="289"/>
    </location>
</feature>
<dbReference type="SUPFAM" id="SSF56672">
    <property type="entry name" value="DNA/RNA polymerases"/>
    <property type="match status" value="1"/>
</dbReference>
<sequence>MSNLCASAETYDDGAGLTLKEALKGPEKNQWMLAMQEELQCFKENDAWELCDSPQDGRVVQCKWVLRKKYDCDNNVRFRARLFAKGFSQIKGIDYTETFSPVVRHTTLRLLFALSVKLGFDITHLDVTTAFLNGALDETIFMMLPEGFSEQTHEGQLLKLKKAIYGLKQSSRAWYKKVDECLLNVGYRRSKIEPCMYTKIRNNLRTIVTLFVDDFFIFSNDCKETEYLKNVLASHFKLKDLGEIRKCLGVNVSVNKSEKTITLNQSDYIEQVLKKFNMSQCKPIKTPMETKLHVTKGENDVEKFPYQQVIGCLMYLAVLTRPDITYAVGFLSQFNNCYSTEHCAYVKRLLRYKKLRFEVHC</sequence>
<dbReference type="PANTHER" id="PTHR11439:SF515">
    <property type="entry name" value="GAG-POL POLYPROTEIN"/>
    <property type="match status" value="1"/>
</dbReference>
<evidence type="ECO:0000313" key="2">
    <source>
        <dbReference type="EMBL" id="CAH2229240.1"/>
    </source>
</evidence>
<proteinExistence type="predicted"/>
<comment type="caution">
    <text evidence="2">The sequence shown here is derived from an EMBL/GenBank/DDBJ whole genome shotgun (WGS) entry which is preliminary data.</text>
</comment>
<protein>
    <submittedName>
        <fullName evidence="2">Jg6747 protein</fullName>
    </submittedName>
</protein>
<dbReference type="InterPro" id="IPR043502">
    <property type="entry name" value="DNA/RNA_pol_sf"/>
</dbReference>
<dbReference type="PANTHER" id="PTHR11439">
    <property type="entry name" value="GAG-POL-RELATED RETROTRANSPOSON"/>
    <property type="match status" value="1"/>
</dbReference>
<dbReference type="AlphaFoldDB" id="A0A8S4R0C0"/>
<reference evidence="2" key="1">
    <citation type="submission" date="2022-03" db="EMBL/GenBank/DDBJ databases">
        <authorList>
            <person name="Lindestad O."/>
        </authorList>
    </citation>
    <scope>NUCLEOTIDE SEQUENCE</scope>
</reference>
<dbReference type="EMBL" id="CAKXAJ010024705">
    <property type="protein sequence ID" value="CAH2229240.1"/>
    <property type="molecule type" value="Genomic_DNA"/>
</dbReference>
<dbReference type="Proteomes" id="UP000838756">
    <property type="component" value="Unassembled WGS sequence"/>
</dbReference>
<evidence type="ECO:0000259" key="1">
    <source>
        <dbReference type="Pfam" id="PF07727"/>
    </source>
</evidence>
<gene>
    <name evidence="2" type="primary">jg6747</name>
    <name evidence="2" type="ORF">PAEG_LOCUS8723</name>
</gene>
<name>A0A8S4R0C0_9NEOP</name>
<accession>A0A8S4R0C0</accession>
<organism evidence="2 3">
    <name type="scientific">Pararge aegeria aegeria</name>
    <dbReference type="NCBI Taxonomy" id="348720"/>
    <lineage>
        <taxon>Eukaryota</taxon>
        <taxon>Metazoa</taxon>
        <taxon>Ecdysozoa</taxon>
        <taxon>Arthropoda</taxon>
        <taxon>Hexapoda</taxon>
        <taxon>Insecta</taxon>
        <taxon>Pterygota</taxon>
        <taxon>Neoptera</taxon>
        <taxon>Endopterygota</taxon>
        <taxon>Lepidoptera</taxon>
        <taxon>Glossata</taxon>
        <taxon>Ditrysia</taxon>
        <taxon>Papilionoidea</taxon>
        <taxon>Nymphalidae</taxon>
        <taxon>Satyrinae</taxon>
        <taxon>Satyrini</taxon>
        <taxon>Parargina</taxon>
        <taxon>Pararge</taxon>
    </lineage>
</organism>
<keyword evidence="3" id="KW-1185">Reference proteome</keyword>
<dbReference type="GO" id="GO:0071897">
    <property type="term" value="P:DNA biosynthetic process"/>
    <property type="evidence" value="ECO:0007669"/>
    <property type="project" value="UniProtKB-ARBA"/>
</dbReference>